<dbReference type="AlphaFoldDB" id="K1QIX4"/>
<organism evidence="1">
    <name type="scientific">Magallana gigas</name>
    <name type="common">Pacific oyster</name>
    <name type="synonym">Crassostrea gigas</name>
    <dbReference type="NCBI Taxonomy" id="29159"/>
    <lineage>
        <taxon>Eukaryota</taxon>
        <taxon>Metazoa</taxon>
        <taxon>Spiralia</taxon>
        <taxon>Lophotrochozoa</taxon>
        <taxon>Mollusca</taxon>
        <taxon>Bivalvia</taxon>
        <taxon>Autobranchia</taxon>
        <taxon>Pteriomorphia</taxon>
        <taxon>Ostreida</taxon>
        <taxon>Ostreoidea</taxon>
        <taxon>Ostreidae</taxon>
        <taxon>Magallana</taxon>
    </lineage>
</organism>
<dbReference type="EMBL" id="JH819166">
    <property type="protein sequence ID" value="EKC36732.1"/>
    <property type="molecule type" value="Genomic_DNA"/>
</dbReference>
<proteinExistence type="predicted"/>
<accession>K1QIX4</accession>
<sequence>MMHSKDKYEVNPQSRATLSDRLSSYYGNFRSILLGRRSTYDVDETFPTADDSHPSTFKEKETVAEGKQKLVEKRFEPDNLLTNNQYWIKNTRSNNLAFPFLSKDDVSITCMVTKHCAKANEVSDVGVLFQSVLALI</sequence>
<protein>
    <submittedName>
        <fullName evidence="1">Uncharacterized protein</fullName>
    </submittedName>
</protein>
<dbReference type="HOGENOM" id="CLU_1877449_0_0_1"/>
<dbReference type="InParanoid" id="K1QIX4"/>
<gene>
    <name evidence="1" type="ORF">CGI_10024964</name>
</gene>
<evidence type="ECO:0000313" key="1">
    <source>
        <dbReference type="EMBL" id="EKC36732.1"/>
    </source>
</evidence>
<reference evidence="1" key="1">
    <citation type="journal article" date="2012" name="Nature">
        <title>The oyster genome reveals stress adaptation and complexity of shell formation.</title>
        <authorList>
            <person name="Zhang G."/>
            <person name="Fang X."/>
            <person name="Guo X."/>
            <person name="Li L."/>
            <person name="Luo R."/>
            <person name="Xu F."/>
            <person name="Yang P."/>
            <person name="Zhang L."/>
            <person name="Wang X."/>
            <person name="Qi H."/>
            <person name="Xiong Z."/>
            <person name="Que H."/>
            <person name="Xie Y."/>
            <person name="Holland P.W."/>
            <person name="Paps J."/>
            <person name="Zhu Y."/>
            <person name="Wu F."/>
            <person name="Chen Y."/>
            <person name="Wang J."/>
            <person name="Peng C."/>
            <person name="Meng J."/>
            <person name="Yang L."/>
            <person name="Liu J."/>
            <person name="Wen B."/>
            <person name="Zhang N."/>
            <person name="Huang Z."/>
            <person name="Zhu Q."/>
            <person name="Feng Y."/>
            <person name="Mount A."/>
            <person name="Hedgecock D."/>
            <person name="Xu Z."/>
            <person name="Liu Y."/>
            <person name="Domazet-Loso T."/>
            <person name="Du Y."/>
            <person name="Sun X."/>
            <person name="Zhang S."/>
            <person name="Liu B."/>
            <person name="Cheng P."/>
            <person name="Jiang X."/>
            <person name="Li J."/>
            <person name="Fan D."/>
            <person name="Wang W."/>
            <person name="Fu W."/>
            <person name="Wang T."/>
            <person name="Wang B."/>
            <person name="Zhang J."/>
            <person name="Peng Z."/>
            <person name="Li Y."/>
            <person name="Li N."/>
            <person name="Wang J."/>
            <person name="Chen M."/>
            <person name="He Y."/>
            <person name="Tan F."/>
            <person name="Song X."/>
            <person name="Zheng Q."/>
            <person name="Huang R."/>
            <person name="Yang H."/>
            <person name="Du X."/>
            <person name="Chen L."/>
            <person name="Yang M."/>
            <person name="Gaffney P.M."/>
            <person name="Wang S."/>
            <person name="Luo L."/>
            <person name="She Z."/>
            <person name="Ming Y."/>
            <person name="Huang W."/>
            <person name="Zhang S."/>
            <person name="Huang B."/>
            <person name="Zhang Y."/>
            <person name="Qu T."/>
            <person name="Ni P."/>
            <person name="Miao G."/>
            <person name="Wang J."/>
            <person name="Wang Q."/>
            <person name="Steinberg C.E."/>
            <person name="Wang H."/>
            <person name="Li N."/>
            <person name="Qian L."/>
            <person name="Zhang G."/>
            <person name="Li Y."/>
            <person name="Yang H."/>
            <person name="Liu X."/>
            <person name="Wang J."/>
            <person name="Yin Y."/>
            <person name="Wang J."/>
        </authorList>
    </citation>
    <scope>NUCLEOTIDE SEQUENCE [LARGE SCALE GENOMIC DNA]</scope>
    <source>
        <strain evidence="1">05x7-T-G4-1.051#20</strain>
    </source>
</reference>
<name>K1QIX4_MAGGI</name>